<sequence>MFKFRRNVSTEVRDTFVRELKKLKDLESVKSQRLSVGGPSLTDPIERSKGFEIALLSLHEDLAALERYQASKEHIWVTTTYLWPYKDDVVRFDFEVDPSDEWMWKF</sequence>
<dbReference type="PANTHER" id="PTHR33178">
    <property type="match status" value="1"/>
</dbReference>
<dbReference type="OMA" id="DLDCVKG"/>
<dbReference type="VEuPathDB" id="FungiDB:ASPCADRAFT_158395"/>
<evidence type="ECO:0000259" key="2">
    <source>
        <dbReference type="PROSITE" id="PS51502"/>
    </source>
</evidence>
<protein>
    <recommendedName>
        <fullName evidence="2">Stress-response A/B barrel domain-containing protein</fullName>
    </recommendedName>
</protein>
<dbReference type="STRING" id="602072.A0A1R3S0V5"/>
<proteinExistence type="predicted"/>
<dbReference type="SMART" id="SM00886">
    <property type="entry name" value="Dabb"/>
    <property type="match status" value="1"/>
</dbReference>
<dbReference type="PANTHER" id="PTHR33178:SF17">
    <property type="entry name" value="STRESS-RESPONSE A_B BARREL DOMAIN-CONTAINING PROTEIN"/>
    <property type="match status" value="1"/>
</dbReference>
<feature type="domain" description="Stress-response A/B barrel" evidence="2">
    <location>
        <begin position="1"/>
        <end position="94"/>
    </location>
</feature>
<dbReference type="InterPro" id="IPR013097">
    <property type="entry name" value="Dabb"/>
</dbReference>
<dbReference type="InterPro" id="IPR011008">
    <property type="entry name" value="Dimeric_a/b-barrel"/>
</dbReference>
<dbReference type="AlphaFoldDB" id="A0A1R3S0V5"/>
<evidence type="ECO:0000313" key="4">
    <source>
        <dbReference type="Proteomes" id="UP000188318"/>
    </source>
</evidence>
<dbReference type="SUPFAM" id="SSF54909">
    <property type="entry name" value="Dimeric alpha+beta barrel"/>
    <property type="match status" value="1"/>
</dbReference>
<evidence type="ECO:0000256" key="1">
    <source>
        <dbReference type="ARBA" id="ARBA00011738"/>
    </source>
</evidence>
<dbReference type="Proteomes" id="UP000188318">
    <property type="component" value="Unassembled WGS sequence"/>
</dbReference>
<dbReference type="Gene3D" id="3.30.70.100">
    <property type="match status" value="1"/>
</dbReference>
<organism evidence="3 4">
    <name type="scientific">Aspergillus carbonarius (strain ITEM 5010)</name>
    <dbReference type="NCBI Taxonomy" id="602072"/>
    <lineage>
        <taxon>Eukaryota</taxon>
        <taxon>Fungi</taxon>
        <taxon>Dikarya</taxon>
        <taxon>Ascomycota</taxon>
        <taxon>Pezizomycotina</taxon>
        <taxon>Eurotiomycetes</taxon>
        <taxon>Eurotiomycetidae</taxon>
        <taxon>Eurotiales</taxon>
        <taxon>Aspergillaceae</taxon>
        <taxon>Aspergillus</taxon>
        <taxon>Aspergillus subgen. Circumdati</taxon>
    </lineage>
</organism>
<name>A0A1R3S0V5_ASPC5</name>
<comment type="subunit">
    <text evidence="1">Homodimer.</text>
</comment>
<accession>A0A1R3S0V5</accession>
<dbReference type="InterPro" id="IPR044662">
    <property type="entry name" value="HS1/DABB1-like"/>
</dbReference>
<gene>
    <name evidence="3" type="ORF">ASPCADRAFT_158395</name>
</gene>
<dbReference type="Pfam" id="PF07876">
    <property type="entry name" value="Dabb"/>
    <property type="match status" value="1"/>
</dbReference>
<dbReference type="OrthoDB" id="42919at2759"/>
<evidence type="ECO:0000313" key="3">
    <source>
        <dbReference type="EMBL" id="OOG00400.1"/>
    </source>
</evidence>
<keyword evidence="4" id="KW-1185">Reference proteome</keyword>
<dbReference type="PROSITE" id="PS51502">
    <property type="entry name" value="S_R_A_B_BARREL"/>
    <property type="match status" value="1"/>
</dbReference>
<reference evidence="4" key="1">
    <citation type="journal article" date="2017" name="Genome Biol.">
        <title>Comparative genomics reveals high biological diversity and specific adaptations in the industrially and medically important fungal genus Aspergillus.</title>
        <authorList>
            <person name="de Vries R.P."/>
            <person name="Riley R."/>
            <person name="Wiebenga A."/>
            <person name="Aguilar-Osorio G."/>
            <person name="Amillis S."/>
            <person name="Uchima C.A."/>
            <person name="Anderluh G."/>
            <person name="Asadollahi M."/>
            <person name="Askin M."/>
            <person name="Barry K."/>
            <person name="Battaglia E."/>
            <person name="Bayram O."/>
            <person name="Benocci T."/>
            <person name="Braus-Stromeyer S.A."/>
            <person name="Caldana C."/>
            <person name="Canovas D."/>
            <person name="Cerqueira G.C."/>
            <person name="Chen F."/>
            <person name="Chen W."/>
            <person name="Choi C."/>
            <person name="Clum A."/>
            <person name="Dos Santos R.A."/>
            <person name="Damasio A.R."/>
            <person name="Diallinas G."/>
            <person name="Emri T."/>
            <person name="Fekete E."/>
            <person name="Flipphi M."/>
            <person name="Freyberg S."/>
            <person name="Gallo A."/>
            <person name="Gournas C."/>
            <person name="Habgood R."/>
            <person name="Hainaut M."/>
            <person name="Harispe M.L."/>
            <person name="Henrissat B."/>
            <person name="Hilden K.S."/>
            <person name="Hope R."/>
            <person name="Hossain A."/>
            <person name="Karabika E."/>
            <person name="Karaffa L."/>
            <person name="Karanyi Z."/>
            <person name="Krasevec N."/>
            <person name="Kuo A."/>
            <person name="Kusch H."/>
            <person name="LaButti K."/>
            <person name="Lagendijk E.L."/>
            <person name="Lapidus A."/>
            <person name="Levasseur A."/>
            <person name="Lindquist E."/>
            <person name="Lipzen A."/>
            <person name="Logrieco A.F."/>
            <person name="MacCabe A."/>
            <person name="Maekelae M.R."/>
            <person name="Malavazi I."/>
            <person name="Melin P."/>
            <person name="Meyer V."/>
            <person name="Mielnichuk N."/>
            <person name="Miskei M."/>
            <person name="Molnar A.P."/>
            <person name="Mule G."/>
            <person name="Ngan C.Y."/>
            <person name="Orejas M."/>
            <person name="Orosz E."/>
            <person name="Ouedraogo J.P."/>
            <person name="Overkamp K.M."/>
            <person name="Park H.-S."/>
            <person name="Perrone G."/>
            <person name="Piumi F."/>
            <person name="Punt P.J."/>
            <person name="Ram A.F."/>
            <person name="Ramon A."/>
            <person name="Rauscher S."/>
            <person name="Record E."/>
            <person name="Riano-Pachon D.M."/>
            <person name="Robert V."/>
            <person name="Roehrig J."/>
            <person name="Ruller R."/>
            <person name="Salamov A."/>
            <person name="Salih N.S."/>
            <person name="Samson R.A."/>
            <person name="Sandor E."/>
            <person name="Sanguinetti M."/>
            <person name="Schuetze T."/>
            <person name="Sepcic K."/>
            <person name="Shelest E."/>
            <person name="Sherlock G."/>
            <person name="Sophianopoulou V."/>
            <person name="Squina F.M."/>
            <person name="Sun H."/>
            <person name="Susca A."/>
            <person name="Todd R.B."/>
            <person name="Tsang A."/>
            <person name="Unkles S.E."/>
            <person name="van de Wiele N."/>
            <person name="van Rossen-Uffink D."/>
            <person name="Oliveira J.V."/>
            <person name="Vesth T.C."/>
            <person name="Visser J."/>
            <person name="Yu J.-H."/>
            <person name="Zhou M."/>
            <person name="Andersen M.R."/>
            <person name="Archer D.B."/>
            <person name="Baker S.E."/>
            <person name="Benoit I."/>
            <person name="Brakhage A.A."/>
            <person name="Braus G.H."/>
            <person name="Fischer R."/>
            <person name="Frisvad J.C."/>
            <person name="Goldman G.H."/>
            <person name="Houbraken J."/>
            <person name="Oakley B."/>
            <person name="Pocsi I."/>
            <person name="Scazzocchio C."/>
            <person name="Seiboth B."/>
            <person name="vanKuyk P.A."/>
            <person name="Wortman J."/>
            <person name="Dyer P.S."/>
            <person name="Grigoriev I.V."/>
        </authorList>
    </citation>
    <scope>NUCLEOTIDE SEQUENCE [LARGE SCALE GENOMIC DNA]</scope>
    <source>
        <strain evidence="4">ITEM 5010</strain>
    </source>
</reference>
<dbReference type="EMBL" id="KV907493">
    <property type="protein sequence ID" value="OOG00400.1"/>
    <property type="molecule type" value="Genomic_DNA"/>
</dbReference>